<dbReference type="GeneID" id="88178362"/>
<dbReference type="EMBL" id="CP025763">
    <property type="protein sequence ID" value="KGB76143.1"/>
    <property type="molecule type" value="Genomic_DNA"/>
</dbReference>
<reference evidence="2 3" key="1">
    <citation type="journal article" date="2011" name="MBio">
        <title>Genome variation in Cryptococcus gattii, an emerging pathogen of immunocompetent hosts.</title>
        <authorList>
            <person name="D'Souza C.A."/>
            <person name="Kronstad J.W."/>
            <person name="Taylor G."/>
            <person name="Warren R."/>
            <person name="Yuen M."/>
            <person name="Hu G."/>
            <person name="Jung W.H."/>
            <person name="Sham A."/>
            <person name="Kidd S.E."/>
            <person name="Tangen K."/>
            <person name="Lee N."/>
            <person name="Zeilmaker T."/>
            <person name="Sawkins J."/>
            <person name="McVicker G."/>
            <person name="Shah S."/>
            <person name="Gnerre S."/>
            <person name="Griggs A."/>
            <person name="Zeng Q."/>
            <person name="Bartlett K."/>
            <person name="Li W."/>
            <person name="Wang X."/>
            <person name="Heitman J."/>
            <person name="Stajich J.E."/>
            <person name="Fraser J.A."/>
            <person name="Meyer W."/>
            <person name="Carter D."/>
            <person name="Schein J."/>
            <person name="Krzywinski M."/>
            <person name="Kwon-Chung K.J."/>
            <person name="Varma A."/>
            <person name="Wang J."/>
            <person name="Brunham R."/>
            <person name="Fyfe M."/>
            <person name="Ouellette B.F."/>
            <person name="Siddiqui A."/>
            <person name="Marra M."/>
            <person name="Jones S."/>
            <person name="Holt R."/>
            <person name="Birren B.W."/>
            <person name="Galagan J.E."/>
            <person name="Cuomo C.A."/>
        </authorList>
    </citation>
    <scope>NUCLEOTIDE SEQUENCE [LARGE SCALE GENOMIC DNA]</scope>
    <source>
        <strain evidence="2 3">R265</strain>
    </source>
</reference>
<dbReference type="HOGENOM" id="CLU_047590_0_0_1"/>
<reference evidence="2 3" key="2">
    <citation type="journal article" date="2018" name="Proc. Natl. Acad. Sci.">
        <title>RNAi is a critical determinant of centromere evolution in closely related fungi.</title>
        <authorList>
            <person name="Yadav V."/>
            <person name="Sun S."/>
            <person name="Billmyre R.B."/>
            <person name="Thimmappa B.C."/>
            <person name="Shea T."/>
            <person name="Lintner R."/>
            <person name="Bakkeren G."/>
            <person name="Cuomo C.A."/>
            <person name="Heitman J."/>
            <person name="Sanyal K."/>
        </authorList>
    </citation>
    <scope>NUCLEOTIDE SEQUENCE [LARGE SCALE GENOMIC DNA]</scope>
    <source>
        <strain evidence="2 3">R265</strain>
    </source>
</reference>
<dbReference type="AlphaFoldDB" id="A0A095EFI3"/>
<dbReference type="PANTHER" id="PTHR38703:SF1">
    <property type="entry name" value="ALLERGEN"/>
    <property type="match status" value="1"/>
</dbReference>
<name>A0A095EFI3_CRYD2</name>
<feature type="region of interest" description="Disordered" evidence="1">
    <location>
        <begin position="203"/>
        <end position="234"/>
    </location>
</feature>
<feature type="compositionally biased region" description="Basic residues" evidence="1">
    <location>
        <begin position="224"/>
        <end position="234"/>
    </location>
</feature>
<evidence type="ECO:0000256" key="1">
    <source>
        <dbReference type="SAM" id="MobiDB-lite"/>
    </source>
</evidence>
<feature type="region of interest" description="Disordered" evidence="1">
    <location>
        <begin position="1"/>
        <end position="23"/>
    </location>
</feature>
<accession>A0A095EFI3</accession>
<evidence type="ECO:0000313" key="2">
    <source>
        <dbReference type="EMBL" id="KGB76143.1"/>
    </source>
</evidence>
<feature type="compositionally biased region" description="Polar residues" evidence="1">
    <location>
        <begin position="205"/>
        <end position="215"/>
    </location>
</feature>
<keyword evidence="3" id="KW-1185">Reference proteome</keyword>
<dbReference type="OMA" id="VKSHEHE"/>
<dbReference type="Proteomes" id="UP000029445">
    <property type="component" value="Chromosome 5"/>
</dbReference>
<dbReference type="OrthoDB" id="2118965at2759"/>
<sequence length="234" mass="25907">MSSVTQGVKEFFSKSGKPETTEVCTDTAPEVVQEHIRPQEHVETAEAVDRERHVHHLQHRIQPVEDHQTLNTKHVNTTEPVITREHKEEMRPEHQEALAKQKNLAHDTRSTGAVEKSGEHVGTAVNEHQHHHIHETIQPVVQRETVEPTVVHQTRAIHEKVEDAPIVHEVTTLPTISAEKYSQNKSSLEGEGAHCSTFEGAPQVAGQSANVSAKNGTADGISNGHHHSNKSQAI</sequence>
<dbReference type="KEGG" id="cdeu:CNBG_1981"/>
<evidence type="ECO:0000313" key="3">
    <source>
        <dbReference type="Proteomes" id="UP000029445"/>
    </source>
</evidence>
<dbReference type="PANTHER" id="PTHR38703">
    <property type="entry name" value="CHROMOSOME 8, WHOLE GENOME SHOTGUN SEQUENCE"/>
    <property type="match status" value="1"/>
</dbReference>
<dbReference type="RefSeq" id="XP_062882043.1">
    <property type="nucleotide sequence ID" value="XM_063026088.1"/>
</dbReference>
<proteinExistence type="predicted"/>
<organism evidence="2 3">
    <name type="scientific">Cryptococcus deuterogattii (strain R265)</name>
    <name type="common">Cryptococcus gattii VGII (strain R265)</name>
    <dbReference type="NCBI Taxonomy" id="294750"/>
    <lineage>
        <taxon>Eukaryota</taxon>
        <taxon>Fungi</taxon>
        <taxon>Dikarya</taxon>
        <taxon>Basidiomycota</taxon>
        <taxon>Agaricomycotina</taxon>
        <taxon>Tremellomycetes</taxon>
        <taxon>Tremellales</taxon>
        <taxon>Cryptococcaceae</taxon>
        <taxon>Cryptococcus</taxon>
        <taxon>Cryptococcus gattii species complex</taxon>
    </lineage>
</organism>
<dbReference type="VEuPathDB" id="FungiDB:CNBG_1981"/>
<dbReference type="STRING" id="294750.A0A095EFI3"/>
<gene>
    <name evidence="2" type="ORF">CNBG_1981</name>
</gene>
<protein>
    <submittedName>
        <fullName evidence="2">Allergen</fullName>
    </submittedName>
</protein>